<dbReference type="EMBL" id="JAVDXU010000003">
    <property type="protein sequence ID" value="MDR7271779.1"/>
    <property type="molecule type" value="Genomic_DNA"/>
</dbReference>
<feature type="transmembrane region" description="Helical" evidence="5">
    <location>
        <begin position="69"/>
        <end position="95"/>
    </location>
</feature>
<keyword evidence="3 5" id="KW-1133">Transmembrane helix</keyword>
<comment type="subcellular location">
    <subcellularLocation>
        <location evidence="1">Membrane</location>
        <topology evidence="1">Multi-pass membrane protein</topology>
    </subcellularLocation>
</comment>
<feature type="transmembrane region" description="Helical" evidence="5">
    <location>
        <begin position="107"/>
        <end position="126"/>
    </location>
</feature>
<evidence type="ECO:0000256" key="4">
    <source>
        <dbReference type="ARBA" id="ARBA00023136"/>
    </source>
</evidence>
<feature type="transmembrane region" description="Helical" evidence="5">
    <location>
        <begin position="424"/>
        <end position="443"/>
    </location>
</feature>
<dbReference type="InterPro" id="IPR051533">
    <property type="entry name" value="WaaL-like"/>
</dbReference>
<evidence type="ECO:0000256" key="5">
    <source>
        <dbReference type="SAM" id="Phobius"/>
    </source>
</evidence>
<feature type="transmembrane region" description="Helical" evidence="5">
    <location>
        <begin position="132"/>
        <end position="154"/>
    </location>
</feature>
<keyword evidence="4 5" id="KW-0472">Membrane</keyword>
<reference evidence="7 8" key="1">
    <citation type="submission" date="2023-07" db="EMBL/GenBank/DDBJ databases">
        <title>Sorghum-associated microbial communities from plants grown in Nebraska, USA.</title>
        <authorList>
            <person name="Schachtman D."/>
        </authorList>
    </citation>
    <scope>NUCLEOTIDE SEQUENCE [LARGE SCALE GENOMIC DNA]</scope>
    <source>
        <strain evidence="7 8">BE314</strain>
    </source>
</reference>
<name>A0ABU1YSF3_ROSSA</name>
<accession>A0ABU1YSF3</accession>
<proteinExistence type="predicted"/>
<organism evidence="7 8">
    <name type="scientific">Roseateles saccharophilus</name>
    <name type="common">Pseudomonas saccharophila</name>
    <dbReference type="NCBI Taxonomy" id="304"/>
    <lineage>
        <taxon>Bacteria</taxon>
        <taxon>Pseudomonadati</taxon>
        <taxon>Pseudomonadota</taxon>
        <taxon>Betaproteobacteria</taxon>
        <taxon>Burkholderiales</taxon>
        <taxon>Sphaerotilaceae</taxon>
        <taxon>Roseateles</taxon>
    </lineage>
</organism>
<evidence type="ECO:0000313" key="8">
    <source>
        <dbReference type="Proteomes" id="UP001180453"/>
    </source>
</evidence>
<feature type="transmembrane region" description="Helical" evidence="5">
    <location>
        <begin position="37"/>
        <end position="57"/>
    </location>
</feature>
<gene>
    <name evidence="7" type="ORF">J2X20_004447</name>
</gene>
<keyword evidence="8" id="KW-1185">Reference proteome</keyword>
<keyword evidence="2 5" id="KW-0812">Transmembrane</keyword>
<dbReference type="PANTHER" id="PTHR37422">
    <property type="entry name" value="TEICHURONIC ACID BIOSYNTHESIS PROTEIN TUAE"/>
    <property type="match status" value="1"/>
</dbReference>
<evidence type="ECO:0000256" key="1">
    <source>
        <dbReference type="ARBA" id="ARBA00004141"/>
    </source>
</evidence>
<feature type="transmembrane region" description="Helical" evidence="5">
    <location>
        <begin position="388"/>
        <end position="412"/>
    </location>
</feature>
<feature type="transmembrane region" description="Helical" evidence="5">
    <location>
        <begin position="283"/>
        <end position="301"/>
    </location>
</feature>
<evidence type="ECO:0000313" key="7">
    <source>
        <dbReference type="EMBL" id="MDR7271779.1"/>
    </source>
</evidence>
<dbReference type="Proteomes" id="UP001180453">
    <property type="component" value="Unassembled WGS sequence"/>
</dbReference>
<comment type="caution">
    <text evidence="7">The sequence shown here is derived from an EMBL/GenBank/DDBJ whole genome shotgun (WGS) entry which is preliminary data.</text>
</comment>
<dbReference type="PANTHER" id="PTHR37422:SF23">
    <property type="entry name" value="TEICHURONIC ACID BIOSYNTHESIS PROTEIN TUAE"/>
    <property type="match status" value="1"/>
</dbReference>
<feature type="transmembrane region" description="Helical" evidence="5">
    <location>
        <begin position="449"/>
        <end position="469"/>
    </location>
</feature>
<dbReference type="InterPro" id="IPR007016">
    <property type="entry name" value="O-antigen_ligase-rel_domated"/>
</dbReference>
<feature type="transmembrane region" description="Helical" evidence="5">
    <location>
        <begin position="166"/>
        <end position="187"/>
    </location>
</feature>
<feature type="transmembrane region" description="Helical" evidence="5">
    <location>
        <begin position="207"/>
        <end position="229"/>
    </location>
</feature>
<feature type="domain" description="O-antigen ligase-related" evidence="6">
    <location>
        <begin position="245"/>
        <end position="400"/>
    </location>
</feature>
<feature type="transmembrane region" description="Helical" evidence="5">
    <location>
        <begin position="6"/>
        <end position="30"/>
    </location>
</feature>
<evidence type="ECO:0000256" key="2">
    <source>
        <dbReference type="ARBA" id="ARBA00022692"/>
    </source>
</evidence>
<dbReference type="Pfam" id="PF04932">
    <property type="entry name" value="Wzy_C"/>
    <property type="match status" value="1"/>
</dbReference>
<evidence type="ECO:0000256" key="3">
    <source>
        <dbReference type="ARBA" id="ARBA00022989"/>
    </source>
</evidence>
<dbReference type="RefSeq" id="WP_310269609.1">
    <property type="nucleotide sequence ID" value="NZ_JAVDXU010000003.1"/>
</dbReference>
<evidence type="ECO:0000259" key="6">
    <source>
        <dbReference type="Pfam" id="PF04932"/>
    </source>
</evidence>
<sequence>MNEILQYVFLALPWVVAIVIPLMMVTWVVVGSRSASLWVMFYFVFLFCFPNASWGLVETTAGSNFYTRGVGTFFFSLINLLLFGVALQAFVIRRLGTLPPAPHNLKLPVYIFGALLLGNLVVGMALPKVYWFQLLSPSGLMNVFNLMLAFYAVTTCLAERKPLERFINLLLLVVVLRGLWGLARFVALGGDPANFYANFQRIDVRLTFFDINDSLLATIALFVAAWRLLSGQAQTLAQRSAYIFVVLLELFIVVFSYRRTAWAGLALALLLLAFSVKRVHRFWLLGSYVFAGLPLIIYKLVQRSATSASHGGATGGSLLEKAFPDIFQHGSLSFTTGRFAELYAAFLSVRESPLWGLGAWGRYDGFRFSDLAWHRGDFGWMHSGVLHIALKTGLIGVAAVVLVAAGFFRFVARNSARLEPRERGLLLAGAAAGLFSLPNFLFGTPVIEFRTMQLLALVLALPYLAVAAANKHG</sequence>
<feature type="transmembrane region" description="Helical" evidence="5">
    <location>
        <begin position="236"/>
        <end position="254"/>
    </location>
</feature>
<protein>
    <recommendedName>
        <fullName evidence="6">O-antigen ligase-related domain-containing protein</fullName>
    </recommendedName>
</protein>